<dbReference type="InterPro" id="IPR006527">
    <property type="entry name" value="F-box-assoc_dom_typ1"/>
</dbReference>
<reference evidence="2 3" key="1">
    <citation type="submission" date="2024-04" db="EMBL/GenBank/DDBJ databases">
        <title>Genome assembly C_amara_ONT_v2.</title>
        <authorList>
            <person name="Yant L."/>
            <person name="Moore C."/>
            <person name="Slenker M."/>
        </authorList>
    </citation>
    <scope>NUCLEOTIDE SEQUENCE [LARGE SCALE GENOMIC DNA]</scope>
    <source>
        <tissue evidence="2">Leaf</tissue>
    </source>
</reference>
<feature type="domain" description="F-box" evidence="1">
    <location>
        <begin position="1"/>
        <end position="47"/>
    </location>
</feature>
<keyword evidence="3" id="KW-1185">Reference proteome</keyword>
<protein>
    <submittedName>
        <fullName evidence="2">F-box/kelch-repeat protein</fullName>
    </submittedName>
</protein>
<dbReference type="InterPro" id="IPR050796">
    <property type="entry name" value="SCF_F-box_component"/>
</dbReference>
<evidence type="ECO:0000313" key="3">
    <source>
        <dbReference type="Proteomes" id="UP001558713"/>
    </source>
</evidence>
<evidence type="ECO:0000259" key="1">
    <source>
        <dbReference type="PROSITE" id="PS50181"/>
    </source>
</evidence>
<dbReference type="SMART" id="SM00256">
    <property type="entry name" value="FBOX"/>
    <property type="match status" value="1"/>
</dbReference>
<dbReference type="PANTHER" id="PTHR31672:SF13">
    <property type="entry name" value="F-BOX PROTEIN CPR30-LIKE"/>
    <property type="match status" value="1"/>
</dbReference>
<accession>A0ABD1BJL9</accession>
<gene>
    <name evidence="2" type="ORF">V5N11_018613</name>
</gene>
<sequence>MNDLPLDLLDEILFKMEPKSLVMIQCTNKSFHSYLSDPKFDKYFSWARPSLFNLFNYGRTHTLCCFCDSISPGNELQRFKDCYTFGSCSGLLLLYIDRLFIANPATKRFRILDHSGSKLVPKIVGGDEILDKDACYRGSNIPHLKRAMCVGFVVNRNQTTTRFKIVCILEMEMVYGFEISDGDSWRLSKTTITTSSKSDLRMKPVYLDDTLHWLRDDGSIIAFNPETEQARLIPSRFHQKNDMSLLLARDDKINRLTLISWTTETISVYILLENSEWTLTKRIKKENIYMDGTNRERLHMIAYDGKYLVVKTYKKDRIGLFHVYDIEANTWTVLWSTPSLTSSARDLSEFTPSKIL</sequence>
<comment type="caution">
    <text evidence="2">The sequence shown here is derived from an EMBL/GenBank/DDBJ whole genome shotgun (WGS) entry which is preliminary data.</text>
</comment>
<dbReference type="PROSITE" id="PS50181">
    <property type="entry name" value="FBOX"/>
    <property type="match status" value="1"/>
</dbReference>
<dbReference type="Pfam" id="PF00646">
    <property type="entry name" value="F-box"/>
    <property type="match status" value="1"/>
</dbReference>
<dbReference type="PANTHER" id="PTHR31672">
    <property type="entry name" value="BNACNNG10540D PROTEIN"/>
    <property type="match status" value="1"/>
</dbReference>
<dbReference type="Proteomes" id="UP001558713">
    <property type="component" value="Unassembled WGS sequence"/>
</dbReference>
<organism evidence="2 3">
    <name type="scientific">Cardamine amara subsp. amara</name>
    <dbReference type="NCBI Taxonomy" id="228776"/>
    <lineage>
        <taxon>Eukaryota</taxon>
        <taxon>Viridiplantae</taxon>
        <taxon>Streptophyta</taxon>
        <taxon>Embryophyta</taxon>
        <taxon>Tracheophyta</taxon>
        <taxon>Spermatophyta</taxon>
        <taxon>Magnoliopsida</taxon>
        <taxon>eudicotyledons</taxon>
        <taxon>Gunneridae</taxon>
        <taxon>Pentapetalae</taxon>
        <taxon>rosids</taxon>
        <taxon>malvids</taxon>
        <taxon>Brassicales</taxon>
        <taxon>Brassicaceae</taxon>
        <taxon>Cardamineae</taxon>
        <taxon>Cardamine</taxon>
    </lineage>
</organism>
<dbReference type="EMBL" id="JBANAX010000245">
    <property type="protein sequence ID" value="KAL1217359.1"/>
    <property type="molecule type" value="Genomic_DNA"/>
</dbReference>
<dbReference type="AlphaFoldDB" id="A0ABD1BJL9"/>
<evidence type="ECO:0000313" key="2">
    <source>
        <dbReference type="EMBL" id="KAL1217359.1"/>
    </source>
</evidence>
<proteinExistence type="predicted"/>
<dbReference type="InterPro" id="IPR036047">
    <property type="entry name" value="F-box-like_dom_sf"/>
</dbReference>
<dbReference type="InterPro" id="IPR001810">
    <property type="entry name" value="F-box_dom"/>
</dbReference>
<name>A0ABD1BJL9_CARAN</name>
<dbReference type="Pfam" id="PF07734">
    <property type="entry name" value="FBA_1"/>
    <property type="match status" value="1"/>
</dbReference>
<dbReference type="SUPFAM" id="SSF81383">
    <property type="entry name" value="F-box domain"/>
    <property type="match status" value="1"/>
</dbReference>